<keyword evidence="5" id="KW-0378">Hydrolase</keyword>
<dbReference type="GO" id="GO:0000324">
    <property type="term" value="C:fungal-type vacuole"/>
    <property type="evidence" value="ECO:0007669"/>
    <property type="project" value="TreeGrafter"/>
</dbReference>
<comment type="similarity">
    <text evidence="1">Belongs to the peptidase S10 family.</text>
</comment>
<evidence type="ECO:0000256" key="1">
    <source>
        <dbReference type="ARBA" id="ARBA00009431"/>
    </source>
</evidence>
<dbReference type="GO" id="GO:0006508">
    <property type="term" value="P:proteolysis"/>
    <property type="evidence" value="ECO:0007669"/>
    <property type="project" value="UniProtKB-KW"/>
</dbReference>
<name>A0AAI8YT20_9PEZI</name>
<evidence type="ECO:0000256" key="3">
    <source>
        <dbReference type="ARBA" id="ARBA00022670"/>
    </source>
</evidence>
<keyword evidence="9" id="KW-1185">Reference proteome</keyword>
<accession>A0AAI8YT20</accession>
<dbReference type="GO" id="GO:0004185">
    <property type="term" value="F:serine-type carboxypeptidase activity"/>
    <property type="evidence" value="ECO:0007669"/>
    <property type="project" value="InterPro"/>
</dbReference>
<dbReference type="PRINTS" id="PR00724">
    <property type="entry name" value="CRBOXYPTASEC"/>
</dbReference>
<sequence length="618" mass="69795">MSLAYLIVLTTAYLALAQFPRKPQGITTIQSKFDKNVVIDYKENDICETTPGVKSYSGYVRLPPDTLKPLGVNQTYPINTFFWFFEARKDPQNAPLSLWMNGGPGSSSMIGLLKENGPCFVNADSRSTRVNEWSWNDKVNMLYVDQPVQAGLSYDTLRNVTYNLVKGNVTYLNKTDPIPQQNSTFLVGTWPSRNPNNTSFGTINAAYAMWYFLQVWTQEFHEYKTYDDRINLATESYGGRYGPAFFTFFQQQNERIRNGSWTIRGYQHILPLDTLVIVSGCTDALTQWSSMPKMAYNNTYGIKAVNASTHQKMLHNLSKKDGCQDKLLRCHRLATLYDPENLGVNQTVDKACIEAERYCDEHVEHLYGEERSYYDITVNQPSDTEPFFAGFLNQPYVQEALGAPLNWTDVPGGVIRAFEKFGDYSRPGWLDKLAYLLESGIKVTMMYGDRDFYCNWQGGEAVSLAINYTHSADFLAAGYADIQVNDSYIGGQVRQYGNLSFSRVYQSGHLLPLYQPETAYRIFMRALGSLDIASGTVPNMNTNGQIHSSNGIRETFSVKNEVLPQPLQVCYTLNPEDTCTDKQLGELGNGSSVIRDYMIVDKNSTNLYPEIVGKNSVP</sequence>
<evidence type="ECO:0000313" key="9">
    <source>
        <dbReference type="Proteomes" id="UP001296104"/>
    </source>
</evidence>
<keyword evidence="2 8" id="KW-0121">Carboxypeptidase</keyword>
<dbReference type="Proteomes" id="UP001296104">
    <property type="component" value="Unassembled WGS sequence"/>
</dbReference>
<dbReference type="AlphaFoldDB" id="A0AAI8YT20"/>
<dbReference type="EMBL" id="CAVMBE010000005">
    <property type="protein sequence ID" value="CAK3839225.1"/>
    <property type="molecule type" value="Genomic_DNA"/>
</dbReference>
<dbReference type="Pfam" id="PF00450">
    <property type="entry name" value="Peptidase_S10"/>
    <property type="match status" value="1"/>
</dbReference>
<reference evidence="8" key="1">
    <citation type="submission" date="2023-11" db="EMBL/GenBank/DDBJ databases">
        <authorList>
            <person name="Alioto T."/>
            <person name="Alioto T."/>
            <person name="Gomez Garrido J."/>
        </authorList>
    </citation>
    <scope>NUCLEOTIDE SEQUENCE</scope>
</reference>
<evidence type="ECO:0000256" key="5">
    <source>
        <dbReference type="ARBA" id="ARBA00022801"/>
    </source>
</evidence>
<feature type="chain" id="PRO_5042504362" evidence="7">
    <location>
        <begin position="18"/>
        <end position="618"/>
    </location>
</feature>
<protein>
    <submittedName>
        <fullName evidence="8">Carboxypeptidase S1 B</fullName>
    </submittedName>
</protein>
<dbReference type="SUPFAM" id="SSF53474">
    <property type="entry name" value="alpha/beta-Hydrolases"/>
    <property type="match status" value="1"/>
</dbReference>
<proteinExistence type="inferred from homology"/>
<evidence type="ECO:0000313" key="8">
    <source>
        <dbReference type="EMBL" id="CAK3839225.1"/>
    </source>
</evidence>
<organism evidence="8 9">
    <name type="scientific">Lecanosticta acicola</name>
    <dbReference type="NCBI Taxonomy" id="111012"/>
    <lineage>
        <taxon>Eukaryota</taxon>
        <taxon>Fungi</taxon>
        <taxon>Dikarya</taxon>
        <taxon>Ascomycota</taxon>
        <taxon>Pezizomycotina</taxon>
        <taxon>Dothideomycetes</taxon>
        <taxon>Dothideomycetidae</taxon>
        <taxon>Mycosphaerellales</taxon>
        <taxon>Mycosphaerellaceae</taxon>
        <taxon>Lecanosticta</taxon>
    </lineage>
</organism>
<evidence type="ECO:0000256" key="7">
    <source>
        <dbReference type="SAM" id="SignalP"/>
    </source>
</evidence>
<gene>
    <name evidence="8" type="ORF">LECACI_7A001469</name>
</gene>
<dbReference type="Gene3D" id="3.40.50.1820">
    <property type="entry name" value="alpha/beta hydrolase"/>
    <property type="match status" value="1"/>
</dbReference>
<dbReference type="InterPro" id="IPR001563">
    <property type="entry name" value="Peptidase_S10"/>
</dbReference>
<dbReference type="PANTHER" id="PTHR11802:SF189">
    <property type="entry name" value="CARBOXYPEPTIDASE"/>
    <property type="match status" value="1"/>
</dbReference>
<feature type="signal peptide" evidence="7">
    <location>
        <begin position="1"/>
        <end position="17"/>
    </location>
</feature>
<evidence type="ECO:0000256" key="4">
    <source>
        <dbReference type="ARBA" id="ARBA00022729"/>
    </source>
</evidence>
<comment type="caution">
    <text evidence="8">The sequence shown here is derived from an EMBL/GenBank/DDBJ whole genome shotgun (WGS) entry which is preliminary data.</text>
</comment>
<evidence type="ECO:0000256" key="2">
    <source>
        <dbReference type="ARBA" id="ARBA00022645"/>
    </source>
</evidence>
<keyword evidence="6" id="KW-0325">Glycoprotein</keyword>
<dbReference type="InterPro" id="IPR029058">
    <property type="entry name" value="AB_hydrolase_fold"/>
</dbReference>
<dbReference type="PANTHER" id="PTHR11802">
    <property type="entry name" value="SERINE PROTEASE FAMILY S10 SERINE CARBOXYPEPTIDASE"/>
    <property type="match status" value="1"/>
</dbReference>
<keyword evidence="4 7" id="KW-0732">Signal</keyword>
<evidence type="ECO:0000256" key="6">
    <source>
        <dbReference type="ARBA" id="ARBA00023180"/>
    </source>
</evidence>
<keyword evidence="3" id="KW-0645">Protease</keyword>